<feature type="transmembrane region" description="Helical" evidence="2">
    <location>
        <begin position="65"/>
        <end position="84"/>
    </location>
</feature>
<feature type="region of interest" description="Disordered" evidence="1">
    <location>
        <begin position="277"/>
        <end position="299"/>
    </location>
</feature>
<gene>
    <name evidence="4" type="ORF">RFI_09950</name>
</gene>
<dbReference type="Proteomes" id="UP000023152">
    <property type="component" value="Unassembled WGS sequence"/>
</dbReference>
<dbReference type="EMBL" id="ASPP01007412">
    <property type="protein sequence ID" value="ETO27181.1"/>
    <property type="molecule type" value="Genomic_DNA"/>
</dbReference>
<accession>X6NMD5</accession>
<evidence type="ECO:0000256" key="1">
    <source>
        <dbReference type="SAM" id="MobiDB-lite"/>
    </source>
</evidence>
<keyword evidence="3" id="KW-0732">Signal</keyword>
<keyword evidence="5" id="KW-1185">Reference proteome</keyword>
<feature type="transmembrane region" description="Helical" evidence="2">
    <location>
        <begin position="104"/>
        <end position="126"/>
    </location>
</feature>
<feature type="chain" id="PRO_5004975998" evidence="3">
    <location>
        <begin position="24"/>
        <end position="299"/>
    </location>
</feature>
<keyword evidence="2" id="KW-0812">Transmembrane</keyword>
<name>X6NMD5_RETFI</name>
<feature type="non-terminal residue" evidence="4">
    <location>
        <position position="299"/>
    </location>
</feature>
<evidence type="ECO:0000313" key="5">
    <source>
        <dbReference type="Proteomes" id="UP000023152"/>
    </source>
</evidence>
<reference evidence="4 5" key="1">
    <citation type="journal article" date="2013" name="Curr. Biol.">
        <title>The Genome of the Foraminiferan Reticulomyxa filosa.</title>
        <authorList>
            <person name="Glockner G."/>
            <person name="Hulsmann N."/>
            <person name="Schleicher M."/>
            <person name="Noegel A.A."/>
            <person name="Eichinger L."/>
            <person name="Gallinger C."/>
            <person name="Pawlowski J."/>
            <person name="Sierra R."/>
            <person name="Euteneuer U."/>
            <person name="Pillet L."/>
            <person name="Moustafa A."/>
            <person name="Platzer M."/>
            <person name="Groth M."/>
            <person name="Szafranski K."/>
            <person name="Schliwa M."/>
        </authorList>
    </citation>
    <scope>NUCLEOTIDE SEQUENCE [LARGE SCALE GENOMIC DNA]</scope>
</reference>
<sequence>MIILWLNVAWLVYFNLRAAEVQSLKQWMFNLNKLYSQNLVAENSWYLQSENRLRYGNEHWMLNHVWLPIFVIETVVLLLCFFFWRGKQFLSQKKTKKKQKEKPFFFLFVFIRIFIKMNIYSEIWFFTDGLCYLVKLLVFVPILAKWRINFNDYYKIRRDFVKSFICGGLLVVLFGSNSFLYSAHITTEFMFVAITSIIFPTLWTATILFITYYPLYRQKLNFSLIQWIVFRQRNKESTKSMQSIVLEFLKSQQQFEDNVIHVERTQQDSSEATLSIVSNNPNPEKGLHVLPPIQENKDG</sequence>
<feature type="transmembrane region" description="Helical" evidence="2">
    <location>
        <begin position="132"/>
        <end position="148"/>
    </location>
</feature>
<comment type="caution">
    <text evidence="4">The sequence shown here is derived from an EMBL/GenBank/DDBJ whole genome shotgun (WGS) entry which is preliminary data.</text>
</comment>
<feature type="signal peptide" evidence="3">
    <location>
        <begin position="1"/>
        <end position="23"/>
    </location>
</feature>
<evidence type="ECO:0000313" key="4">
    <source>
        <dbReference type="EMBL" id="ETO27181.1"/>
    </source>
</evidence>
<evidence type="ECO:0000256" key="2">
    <source>
        <dbReference type="SAM" id="Phobius"/>
    </source>
</evidence>
<keyword evidence="2" id="KW-1133">Transmembrane helix</keyword>
<keyword evidence="2" id="KW-0472">Membrane</keyword>
<organism evidence="4 5">
    <name type="scientific">Reticulomyxa filosa</name>
    <dbReference type="NCBI Taxonomy" id="46433"/>
    <lineage>
        <taxon>Eukaryota</taxon>
        <taxon>Sar</taxon>
        <taxon>Rhizaria</taxon>
        <taxon>Retaria</taxon>
        <taxon>Foraminifera</taxon>
        <taxon>Monothalamids</taxon>
        <taxon>Reticulomyxidae</taxon>
        <taxon>Reticulomyxa</taxon>
    </lineage>
</organism>
<dbReference type="AlphaFoldDB" id="X6NMD5"/>
<feature type="transmembrane region" description="Helical" evidence="2">
    <location>
        <begin position="160"/>
        <end position="183"/>
    </location>
</feature>
<protein>
    <submittedName>
        <fullName evidence="4">Uncharacterized protein</fullName>
    </submittedName>
</protein>
<proteinExistence type="predicted"/>
<feature type="transmembrane region" description="Helical" evidence="2">
    <location>
        <begin position="189"/>
        <end position="213"/>
    </location>
</feature>
<evidence type="ECO:0000256" key="3">
    <source>
        <dbReference type="SAM" id="SignalP"/>
    </source>
</evidence>